<dbReference type="Proteomes" id="UP000708298">
    <property type="component" value="Unassembled WGS sequence"/>
</dbReference>
<dbReference type="PANTHER" id="PTHR43312">
    <property type="entry name" value="D-THREO-ALDOSE 1-DEHYDROGENASE"/>
    <property type="match status" value="1"/>
</dbReference>
<dbReference type="CDD" id="cd19086">
    <property type="entry name" value="AKR_AKR11C1"/>
    <property type="match status" value="1"/>
</dbReference>
<dbReference type="EMBL" id="JAESVB010000010">
    <property type="protein sequence ID" value="MCB8877083.1"/>
    <property type="molecule type" value="Genomic_DNA"/>
</dbReference>
<accession>A0A964E0T8</accession>
<name>A0A964E0T8_9PROT</name>
<dbReference type="SUPFAM" id="SSF51430">
    <property type="entry name" value="NAD(P)-linked oxidoreductase"/>
    <property type="match status" value="1"/>
</dbReference>
<reference evidence="2" key="1">
    <citation type="journal article" date="2021" name="Microorganisms">
        <title>Acidisoma silvae sp. nov. and Acidisomacellulosilytica sp. nov., Two Acidophilic Bacteria Isolated from Decaying Wood, Hydrolyzing Cellulose and Producing Poly-3-hydroxybutyrate.</title>
        <authorList>
            <person name="Mieszkin S."/>
            <person name="Pouder E."/>
            <person name="Uroz S."/>
            <person name="Simon-Colin C."/>
            <person name="Alain K."/>
        </authorList>
    </citation>
    <scope>NUCLEOTIDE SEQUENCE</scope>
    <source>
        <strain evidence="2">HW T2.11</strain>
    </source>
</reference>
<dbReference type="Gene3D" id="3.20.20.100">
    <property type="entry name" value="NADP-dependent oxidoreductase domain"/>
    <property type="match status" value="1"/>
</dbReference>
<dbReference type="InterPro" id="IPR036812">
    <property type="entry name" value="NAD(P)_OxRdtase_dom_sf"/>
</dbReference>
<keyword evidence="3" id="KW-1185">Reference proteome</keyword>
<dbReference type="PANTHER" id="PTHR43312:SF1">
    <property type="entry name" value="NADP-DEPENDENT OXIDOREDUCTASE DOMAIN-CONTAINING PROTEIN"/>
    <property type="match status" value="1"/>
</dbReference>
<dbReference type="Pfam" id="PF00248">
    <property type="entry name" value="Aldo_ket_red"/>
    <property type="match status" value="1"/>
</dbReference>
<dbReference type="RefSeq" id="WP_227322740.1">
    <property type="nucleotide sequence ID" value="NZ_JAESVB010000010.1"/>
</dbReference>
<dbReference type="InterPro" id="IPR053135">
    <property type="entry name" value="AKR2_Oxidoreductase"/>
</dbReference>
<dbReference type="InterPro" id="IPR023210">
    <property type="entry name" value="NADP_OxRdtase_dom"/>
</dbReference>
<proteinExistence type="predicted"/>
<comment type="caution">
    <text evidence="2">The sequence shown here is derived from an EMBL/GenBank/DDBJ whole genome shotgun (WGS) entry which is preliminary data.</text>
</comment>
<evidence type="ECO:0000313" key="3">
    <source>
        <dbReference type="Proteomes" id="UP000708298"/>
    </source>
</evidence>
<feature type="domain" description="NADP-dependent oxidoreductase" evidence="1">
    <location>
        <begin position="17"/>
        <end position="310"/>
    </location>
</feature>
<organism evidence="2 3">
    <name type="scientific">Acidisoma silvae</name>
    <dbReference type="NCBI Taxonomy" id="2802396"/>
    <lineage>
        <taxon>Bacteria</taxon>
        <taxon>Pseudomonadati</taxon>
        <taxon>Pseudomonadota</taxon>
        <taxon>Alphaproteobacteria</taxon>
        <taxon>Acetobacterales</taxon>
        <taxon>Acidocellaceae</taxon>
        <taxon>Acidisoma</taxon>
    </lineage>
</organism>
<dbReference type="AlphaFoldDB" id="A0A964E0T8"/>
<evidence type="ECO:0000313" key="2">
    <source>
        <dbReference type="EMBL" id="MCB8877083.1"/>
    </source>
</evidence>
<gene>
    <name evidence="2" type="ORF">ASILVAE211_17950</name>
</gene>
<reference evidence="2" key="2">
    <citation type="submission" date="2021-01" db="EMBL/GenBank/DDBJ databases">
        <authorList>
            <person name="Mieszkin S."/>
            <person name="Pouder E."/>
            <person name="Alain K."/>
        </authorList>
    </citation>
    <scope>NUCLEOTIDE SEQUENCE</scope>
    <source>
        <strain evidence="2">HW T2.11</strain>
    </source>
</reference>
<evidence type="ECO:0000259" key="1">
    <source>
        <dbReference type="Pfam" id="PF00248"/>
    </source>
</evidence>
<sequence>MTMQYAEFAASGRRVSRLGFGAMGFAGWFGQQSEAEHIRALHLALDRGVNFIDTARAYGESEFLVGCALAQWPGAKPFVATKVEGLAGITQWGTPVPVEAAFPKGQVTASCEASLRALGLDHIDLLQLHTYWANWGMAGDWMEELQTLKRQGKVGQIGISVPDHRSDMVLPIVSSGLIDSVQTIVNIFDPTALEVLVPFCITHKVAVIARCILDEGGLTGFLTPESEFAEGDFRRDYFDGTVSRETYIEKVAALRRFLPAHASSLAALAIKFVLADPGITTAITSMHIPAFAEENIAALDEPPLDAETFHLLVTRHRFIKNFTNVKHFGRP</sequence>
<protein>
    <submittedName>
        <fullName evidence="2">Aldo/keto reductase</fullName>
    </submittedName>
</protein>